<accession>A0A7J7KFQ2</accession>
<name>A0A7J7KFQ2_BUGNE</name>
<keyword evidence="2" id="KW-1185">Reference proteome</keyword>
<proteinExistence type="predicted"/>
<organism evidence="1 2">
    <name type="scientific">Bugula neritina</name>
    <name type="common">Brown bryozoan</name>
    <name type="synonym">Sertularia neritina</name>
    <dbReference type="NCBI Taxonomy" id="10212"/>
    <lineage>
        <taxon>Eukaryota</taxon>
        <taxon>Metazoa</taxon>
        <taxon>Spiralia</taxon>
        <taxon>Lophotrochozoa</taxon>
        <taxon>Bryozoa</taxon>
        <taxon>Gymnolaemata</taxon>
        <taxon>Cheilostomatida</taxon>
        <taxon>Flustrina</taxon>
        <taxon>Buguloidea</taxon>
        <taxon>Bugulidae</taxon>
        <taxon>Bugula</taxon>
    </lineage>
</organism>
<reference evidence="1" key="1">
    <citation type="submission" date="2020-06" db="EMBL/GenBank/DDBJ databases">
        <title>Draft genome of Bugula neritina, a colonial animal packing powerful symbionts and potential medicines.</title>
        <authorList>
            <person name="Rayko M."/>
        </authorList>
    </citation>
    <scope>NUCLEOTIDE SEQUENCE [LARGE SCALE GENOMIC DNA]</scope>
    <source>
        <strain evidence="1">Kwan_BN1</strain>
    </source>
</reference>
<sequence>MHFYVAMTTQKQKANVYILYSAVQLCIFKRLIKTKNNINSSHDTVVTIMLQTIWSYALQCKDKSKL</sequence>
<comment type="caution">
    <text evidence="1">The sequence shown here is derived from an EMBL/GenBank/DDBJ whole genome shotgun (WGS) entry which is preliminary data.</text>
</comment>
<dbReference type="AlphaFoldDB" id="A0A7J7KFQ2"/>
<dbReference type="Proteomes" id="UP000593567">
    <property type="component" value="Unassembled WGS sequence"/>
</dbReference>
<gene>
    <name evidence="1" type="ORF">EB796_005227</name>
</gene>
<protein>
    <submittedName>
        <fullName evidence="1">Uncharacterized protein</fullName>
    </submittedName>
</protein>
<evidence type="ECO:0000313" key="2">
    <source>
        <dbReference type="Proteomes" id="UP000593567"/>
    </source>
</evidence>
<dbReference type="EMBL" id="VXIV02000717">
    <property type="protein sequence ID" value="KAF6036468.1"/>
    <property type="molecule type" value="Genomic_DNA"/>
</dbReference>
<evidence type="ECO:0000313" key="1">
    <source>
        <dbReference type="EMBL" id="KAF6036468.1"/>
    </source>
</evidence>